<sequence length="112" mass="12212">EQGFSRDELKEKGRHNRAMEGAYEARTAAVGAGGGMKQADYDRAFKAFREDRALMNLDDEATAKDLADIMARLYQQTGGGREGASDNAILKAVMAAHADGSLDELREQYGLQ</sequence>
<protein>
    <submittedName>
        <fullName evidence="2">Uncharacterized protein</fullName>
    </submittedName>
</protein>
<dbReference type="AlphaFoldDB" id="A0A0F9JMQ2"/>
<name>A0A0F9JMQ2_9ZZZZ</name>
<proteinExistence type="predicted"/>
<evidence type="ECO:0000313" key="2">
    <source>
        <dbReference type="EMBL" id="KKM71114.1"/>
    </source>
</evidence>
<organism evidence="2">
    <name type="scientific">marine sediment metagenome</name>
    <dbReference type="NCBI Taxonomy" id="412755"/>
    <lineage>
        <taxon>unclassified sequences</taxon>
        <taxon>metagenomes</taxon>
        <taxon>ecological metagenomes</taxon>
    </lineage>
</organism>
<gene>
    <name evidence="2" type="ORF">LCGC14_1433880</name>
</gene>
<feature type="region of interest" description="Disordered" evidence="1">
    <location>
        <begin position="1"/>
        <end position="21"/>
    </location>
</feature>
<feature type="compositionally biased region" description="Basic and acidic residues" evidence="1">
    <location>
        <begin position="1"/>
        <end position="11"/>
    </location>
</feature>
<feature type="non-terminal residue" evidence="2">
    <location>
        <position position="1"/>
    </location>
</feature>
<comment type="caution">
    <text evidence="2">The sequence shown here is derived from an EMBL/GenBank/DDBJ whole genome shotgun (WGS) entry which is preliminary data.</text>
</comment>
<dbReference type="EMBL" id="LAZR01009696">
    <property type="protein sequence ID" value="KKM71114.1"/>
    <property type="molecule type" value="Genomic_DNA"/>
</dbReference>
<accession>A0A0F9JMQ2</accession>
<evidence type="ECO:0000256" key="1">
    <source>
        <dbReference type="SAM" id="MobiDB-lite"/>
    </source>
</evidence>
<reference evidence="2" key="1">
    <citation type="journal article" date="2015" name="Nature">
        <title>Complex archaea that bridge the gap between prokaryotes and eukaryotes.</title>
        <authorList>
            <person name="Spang A."/>
            <person name="Saw J.H."/>
            <person name="Jorgensen S.L."/>
            <person name="Zaremba-Niedzwiedzka K."/>
            <person name="Martijn J."/>
            <person name="Lind A.E."/>
            <person name="van Eijk R."/>
            <person name="Schleper C."/>
            <person name="Guy L."/>
            <person name="Ettema T.J."/>
        </authorList>
    </citation>
    <scope>NUCLEOTIDE SEQUENCE</scope>
</reference>